<organism evidence="1 2">
    <name type="scientific">Neolewinella aurantiaca</name>
    <dbReference type="NCBI Taxonomy" id="2602767"/>
    <lineage>
        <taxon>Bacteria</taxon>
        <taxon>Pseudomonadati</taxon>
        <taxon>Bacteroidota</taxon>
        <taxon>Saprospiria</taxon>
        <taxon>Saprospirales</taxon>
        <taxon>Lewinellaceae</taxon>
        <taxon>Neolewinella</taxon>
    </lineage>
</organism>
<protein>
    <recommendedName>
        <fullName evidence="3">Penicillin-insensitive murein endopeptidase</fullName>
    </recommendedName>
</protein>
<comment type="caution">
    <text evidence="1">The sequence shown here is derived from an EMBL/GenBank/DDBJ whole genome shotgun (WGS) entry which is preliminary data.</text>
</comment>
<name>A0A5C7FJ98_9BACT</name>
<dbReference type="Gene3D" id="3.30.1380.10">
    <property type="match status" value="1"/>
</dbReference>
<evidence type="ECO:0008006" key="3">
    <source>
        <dbReference type="Google" id="ProtNLM"/>
    </source>
</evidence>
<dbReference type="InterPro" id="IPR009045">
    <property type="entry name" value="Zn_M74/Hedgehog-like"/>
</dbReference>
<dbReference type="EMBL" id="VOXD01000003">
    <property type="protein sequence ID" value="TXF91282.1"/>
    <property type="molecule type" value="Genomic_DNA"/>
</dbReference>
<reference evidence="1 2" key="1">
    <citation type="submission" date="2019-08" db="EMBL/GenBank/DDBJ databases">
        <title>Lewinella sp. strain SSH13 Genome sequencing and assembly.</title>
        <authorList>
            <person name="Kim I."/>
        </authorList>
    </citation>
    <scope>NUCLEOTIDE SEQUENCE [LARGE SCALE GENOMIC DNA]</scope>
    <source>
        <strain evidence="1 2">SSH13</strain>
    </source>
</reference>
<dbReference type="RefSeq" id="WP_147929301.1">
    <property type="nucleotide sequence ID" value="NZ_VOXD01000003.1"/>
</dbReference>
<dbReference type="Proteomes" id="UP000321907">
    <property type="component" value="Unassembled WGS sequence"/>
</dbReference>
<evidence type="ECO:0000313" key="2">
    <source>
        <dbReference type="Proteomes" id="UP000321907"/>
    </source>
</evidence>
<sequence length="237" mass="27101">MKHRTKILIVLLSVVLAGVAAPELLHQNEGKSRATGSPGNGTIENAWLIPYFGENYRYFSPLSYYVFNRGYAHHRVHNAIVEAYETCETTCPGVQFRLMECGNKHGGKMWPHRTHQSGLSADFMLPKTLNGKPHRWLDHLGVWHYTLQTDQAGNYTSRVAVDFETMGRHLLALDDAARKNGLRIEKVILKIDLKDDFFKTQSGREVKQRGIYFARALPKVVDELHDDHYHIDFVLSN</sequence>
<dbReference type="AlphaFoldDB" id="A0A5C7FJ98"/>
<dbReference type="SUPFAM" id="SSF55166">
    <property type="entry name" value="Hedgehog/DD-peptidase"/>
    <property type="match status" value="1"/>
</dbReference>
<proteinExistence type="predicted"/>
<dbReference type="OrthoDB" id="1467367at2"/>
<accession>A0A5C7FJ98</accession>
<keyword evidence="2" id="KW-1185">Reference proteome</keyword>
<gene>
    <name evidence="1" type="ORF">FUA23_03400</name>
</gene>
<evidence type="ECO:0000313" key="1">
    <source>
        <dbReference type="EMBL" id="TXF91282.1"/>
    </source>
</evidence>